<dbReference type="AlphaFoldDB" id="A0A0U1NZ31"/>
<organism evidence="1 2">
    <name type="scientific">Neobacillus massiliamazoniensis</name>
    <dbReference type="NCBI Taxonomy" id="1499688"/>
    <lineage>
        <taxon>Bacteria</taxon>
        <taxon>Bacillati</taxon>
        <taxon>Bacillota</taxon>
        <taxon>Bacilli</taxon>
        <taxon>Bacillales</taxon>
        <taxon>Bacillaceae</taxon>
        <taxon>Neobacillus</taxon>
    </lineage>
</organism>
<dbReference type="OrthoDB" id="583824at2"/>
<proteinExistence type="predicted"/>
<evidence type="ECO:0000313" key="1">
    <source>
        <dbReference type="EMBL" id="CRK83243.1"/>
    </source>
</evidence>
<reference evidence="2" key="1">
    <citation type="submission" date="2015-05" db="EMBL/GenBank/DDBJ databases">
        <authorList>
            <person name="Urmite Genomes"/>
        </authorList>
    </citation>
    <scope>NUCLEOTIDE SEQUENCE [LARGE SCALE GENOMIC DNA]</scope>
    <source>
        <strain evidence="2">LF1</strain>
    </source>
</reference>
<accession>A0A0U1NZ31</accession>
<protein>
    <submittedName>
        <fullName evidence="1">Uncharacterized protein</fullName>
    </submittedName>
</protein>
<keyword evidence="2" id="KW-1185">Reference proteome</keyword>
<gene>
    <name evidence="1" type="ORF">BN000_03203</name>
</gene>
<evidence type="ECO:0000313" key="2">
    <source>
        <dbReference type="Proteomes" id="UP000199087"/>
    </source>
</evidence>
<dbReference type="Proteomes" id="UP000199087">
    <property type="component" value="Unassembled WGS sequence"/>
</dbReference>
<dbReference type="EMBL" id="CVRB01000003">
    <property type="protein sequence ID" value="CRK83243.1"/>
    <property type="molecule type" value="Genomic_DNA"/>
</dbReference>
<dbReference type="RefSeq" id="WP_090635538.1">
    <property type="nucleotide sequence ID" value="NZ_CVRB01000003.1"/>
</dbReference>
<name>A0A0U1NZ31_9BACI</name>
<dbReference type="STRING" id="1499688.BN000_03203"/>
<sequence length="81" mass="10006">MLEKNDWRLTNQESSLIGAQLYLKKFISRSKDHEHCVFCLRKIMDDNSKDDLYREAYTTQDEQHWVCKYCFIDFKDMFKWK</sequence>